<evidence type="ECO:0000256" key="2">
    <source>
        <dbReference type="ARBA" id="ARBA00022801"/>
    </source>
</evidence>
<accession>A0A370TT78</accession>
<keyword evidence="3" id="KW-0067">ATP-binding</keyword>
<dbReference type="Pfam" id="PF00271">
    <property type="entry name" value="Helicase_C"/>
    <property type="match status" value="1"/>
</dbReference>
<evidence type="ECO:0000256" key="1">
    <source>
        <dbReference type="ARBA" id="ARBA00022741"/>
    </source>
</evidence>
<proteinExistence type="predicted"/>
<dbReference type="PANTHER" id="PTHR45626">
    <property type="entry name" value="TRANSCRIPTION TERMINATION FACTOR 2-RELATED"/>
    <property type="match status" value="1"/>
</dbReference>
<evidence type="ECO:0000313" key="8">
    <source>
        <dbReference type="Proteomes" id="UP000254866"/>
    </source>
</evidence>
<dbReference type="InterPro" id="IPR001650">
    <property type="entry name" value="Helicase_C-like"/>
</dbReference>
<dbReference type="CDD" id="cd18793">
    <property type="entry name" value="SF2_C_SNF"/>
    <property type="match status" value="1"/>
</dbReference>
<dbReference type="SUPFAM" id="SSF52540">
    <property type="entry name" value="P-loop containing nucleoside triphosphate hydrolases"/>
    <property type="match status" value="2"/>
</dbReference>
<feature type="region of interest" description="Disordered" evidence="4">
    <location>
        <begin position="1149"/>
        <end position="1215"/>
    </location>
</feature>
<dbReference type="InterPro" id="IPR049730">
    <property type="entry name" value="SNF2/RAD54-like_C"/>
</dbReference>
<feature type="domain" description="Helicase C-terminal" evidence="6">
    <location>
        <begin position="1008"/>
        <end position="1090"/>
    </location>
</feature>
<dbReference type="Proteomes" id="UP000254866">
    <property type="component" value="Unassembled WGS sequence"/>
</dbReference>
<keyword evidence="8" id="KW-1185">Reference proteome</keyword>
<dbReference type="InterPro" id="IPR050628">
    <property type="entry name" value="SNF2_RAD54_helicase_TF"/>
</dbReference>
<dbReference type="Pfam" id="PF00176">
    <property type="entry name" value="SNF2-rel_dom"/>
    <property type="match status" value="1"/>
</dbReference>
<dbReference type="GO" id="GO:0016787">
    <property type="term" value="F:hydrolase activity"/>
    <property type="evidence" value="ECO:0007669"/>
    <property type="project" value="UniProtKB-KW"/>
</dbReference>
<dbReference type="STRING" id="2656787.A0A370TT78"/>
<dbReference type="EMBL" id="NPIC01000002">
    <property type="protein sequence ID" value="RDL38740.1"/>
    <property type="molecule type" value="Genomic_DNA"/>
</dbReference>
<evidence type="ECO:0000259" key="6">
    <source>
        <dbReference type="Pfam" id="PF00271"/>
    </source>
</evidence>
<comment type="caution">
    <text evidence="7">The sequence shown here is derived from an EMBL/GenBank/DDBJ whole genome shotgun (WGS) entry which is preliminary data.</text>
</comment>
<dbReference type="OrthoDB" id="4161342at2759"/>
<dbReference type="GeneID" id="43595929"/>
<gene>
    <name evidence="7" type="ORF">BP5553_03080</name>
</gene>
<feature type="compositionally biased region" description="Basic and acidic residues" evidence="4">
    <location>
        <begin position="231"/>
        <end position="244"/>
    </location>
</feature>
<keyword evidence="2" id="KW-0378">Hydrolase</keyword>
<dbReference type="RefSeq" id="XP_031871396.1">
    <property type="nucleotide sequence ID" value="XM_032011703.1"/>
</dbReference>
<dbReference type="PANTHER" id="PTHR45626:SF14">
    <property type="entry name" value="ATP-DEPENDENT DNA HELICASE (EUROFUNG)"/>
    <property type="match status" value="1"/>
</dbReference>
<dbReference type="GO" id="GO:0005524">
    <property type="term" value="F:ATP binding"/>
    <property type="evidence" value="ECO:0007669"/>
    <property type="project" value="UniProtKB-KW"/>
</dbReference>
<feature type="region of interest" description="Disordered" evidence="4">
    <location>
        <begin position="184"/>
        <end position="305"/>
    </location>
</feature>
<dbReference type="InterPro" id="IPR000330">
    <property type="entry name" value="SNF2_N"/>
</dbReference>
<reference evidence="7 8" key="1">
    <citation type="journal article" date="2018" name="IMA Fungus">
        <title>IMA Genome-F 9: Draft genome sequence of Annulohypoxylon stygium, Aspergillus mulundensis, Berkeleyomyces basicola (syn. Thielaviopsis basicola), Ceratocystis smalleyi, two Cercospora beticola strains, Coleophoma cylindrospora, Fusarium fracticaudum, Phialophora cf. hyalina, and Morchella septimelata.</title>
        <authorList>
            <person name="Wingfield B.D."/>
            <person name="Bills G.F."/>
            <person name="Dong Y."/>
            <person name="Huang W."/>
            <person name="Nel W.J."/>
            <person name="Swalarsk-Parry B.S."/>
            <person name="Vaghefi N."/>
            <person name="Wilken P.M."/>
            <person name="An Z."/>
            <person name="de Beer Z.W."/>
            <person name="De Vos L."/>
            <person name="Chen L."/>
            <person name="Duong T.A."/>
            <person name="Gao Y."/>
            <person name="Hammerbacher A."/>
            <person name="Kikkert J.R."/>
            <person name="Li Y."/>
            <person name="Li H."/>
            <person name="Li K."/>
            <person name="Li Q."/>
            <person name="Liu X."/>
            <person name="Ma X."/>
            <person name="Naidoo K."/>
            <person name="Pethybridge S.J."/>
            <person name="Sun J."/>
            <person name="Steenkamp E.T."/>
            <person name="van der Nest M.A."/>
            <person name="van Wyk S."/>
            <person name="Wingfield M.J."/>
            <person name="Xiong C."/>
            <person name="Yue Q."/>
            <person name="Zhang X."/>
        </authorList>
    </citation>
    <scope>NUCLEOTIDE SEQUENCE [LARGE SCALE GENOMIC DNA]</scope>
    <source>
        <strain evidence="7 8">BP 5553</strain>
    </source>
</reference>
<protein>
    <submittedName>
        <fullName evidence="7">Uncharacterized protein</fullName>
    </submittedName>
</protein>
<feature type="compositionally biased region" description="Polar residues" evidence="4">
    <location>
        <begin position="287"/>
        <end position="303"/>
    </location>
</feature>
<organism evidence="7 8">
    <name type="scientific">Venustampulla echinocandica</name>
    <dbReference type="NCBI Taxonomy" id="2656787"/>
    <lineage>
        <taxon>Eukaryota</taxon>
        <taxon>Fungi</taxon>
        <taxon>Dikarya</taxon>
        <taxon>Ascomycota</taxon>
        <taxon>Pezizomycotina</taxon>
        <taxon>Leotiomycetes</taxon>
        <taxon>Helotiales</taxon>
        <taxon>Pleuroascaceae</taxon>
        <taxon>Venustampulla</taxon>
    </lineage>
</organism>
<evidence type="ECO:0000313" key="7">
    <source>
        <dbReference type="EMBL" id="RDL38740.1"/>
    </source>
</evidence>
<evidence type="ECO:0000259" key="5">
    <source>
        <dbReference type="Pfam" id="PF00176"/>
    </source>
</evidence>
<feature type="domain" description="SNF2 N-terminal" evidence="5">
    <location>
        <begin position="454"/>
        <end position="730"/>
    </location>
</feature>
<evidence type="ECO:0000256" key="4">
    <source>
        <dbReference type="SAM" id="MobiDB-lite"/>
    </source>
</evidence>
<keyword evidence="1" id="KW-0547">Nucleotide-binding</keyword>
<dbReference type="GO" id="GO:0005634">
    <property type="term" value="C:nucleus"/>
    <property type="evidence" value="ECO:0007669"/>
    <property type="project" value="TreeGrafter"/>
</dbReference>
<name>A0A370TT78_9HELO</name>
<dbReference type="AlphaFoldDB" id="A0A370TT78"/>
<dbReference type="GO" id="GO:0008094">
    <property type="term" value="F:ATP-dependent activity, acting on DNA"/>
    <property type="evidence" value="ECO:0007669"/>
    <property type="project" value="TreeGrafter"/>
</dbReference>
<dbReference type="InterPro" id="IPR027417">
    <property type="entry name" value="P-loop_NTPase"/>
</dbReference>
<dbReference type="Gene3D" id="3.40.50.300">
    <property type="entry name" value="P-loop containing nucleotide triphosphate hydrolases"/>
    <property type="match status" value="2"/>
</dbReference>
<sequence>MPEPPSKLYVQGGPPSKVVVPVGNEAMEGGSSDTPPKPLPKIAALGQVEAFTLVVLSEDDTRRVVKATPSKCLSEKRNPNNARSYQLDLLLKEFETAINDSQSENNRLYLKHGHLGYSIRDTFKVIRRQEHLEIALNYLFSNRGSKYTLDFEFHPETAKERGVRENVEKATQRTRVYKLKEAARRTAMPSGAVASIQQSPDTKPLPQPTAKTTKSGASTRYTAHANGLRSVRREPAPTPKDKNEVFQVATPSQPPTSAPAKDPRRHGPRTKTLTSRVRPIPQGKPSHGSSRVSMRNRSPSLKSPASLRRAWKRLFRRSFSFGKRSSGLRGSDKYQEQDVRFKSLYTEAGIETFVRGLNGDEESIPTLRETDTDVSEDPLDVEEEAWGDWSRFEYLMRQLHALQNSEELSQMTVAGQANLSRWQECCRMFQINPDNVGVDERVKITGLKSQLYQYQAFAIYWQMTTSRKVGGGFVGDEMGLGKTLTFLAYIVVERQLAWLWHDVAKSRESRDGKHLFLDQQGLDQVACPSNSERPNWIACPCVASNPTSQMTAKHGVRLACVPPPLVPVWMSQWKVHVDEKETALGMSLAVAHPPSFAVGSLHDNDDARRSRNVTLLGAAKVKMQAEGGILKDSPKPNQERLLLLTTAEVYKSWVRKVFEYETTALSTDKSSKTHHAKVKNRGIVFGIAMIDECHEEYRRNKGRSSVLADLPSAESPFLWGYSGTPLLNSPRGLEGVPWAIESQTPKCVDSKSMTKTGWEQDPEMEKFSNKALDYLCTKFETHIKETHGSKKRSQKFPGHIMPFLTTFMIRRTAESSWFGHPLVRLKPHYHHDVKLKHMDRYREEFNKFISILWVEMDTKLKDMQAKWDAKWGSTHELRDRLHTTRPTDVSLGSRCCVGWKLHIFLTFPYLVNLALLPPDDWSYLDFSAKECSKWASPSSEKRSPYCKRLRSIVESSPKCLWLYVFIRKLMQTRDVSGQEQKLVILTRFNAVALVVKLFIERYIPSTAKRVGLVITGTHPRLRAAALESFTDALQPNGQRKQKDNIQFLVGTTSLIGKGLDLTRAANVVLMEPDFEFRREMQAYARIHRIGQKNEKTNSWRLIVDNKYLEDYEYHNPEWKIVRRQWERRDLVGRKVEGYFGIDNIGQSTPIEREGKGKGAEIQSVGEKPVGPLGETLSELCYSPDEYGSDGSDGSDGNESQSGSVKVGGRFFTLAS</sequence>
<evidence type="ECO:0000256" key="3">
    <source>
        <dbReference type="ARBA" id="ARBA00022840"/>
    </source>
</evidence>
<dbReference type="GO" id="GO:0006281">
    <property type="term" value="P:DNA repair"/>
    <property type="evidence" value="ECO:0007669"/>
    <property type="project" value="TreeGrafter"/>
</dbReference>
<feature type="compositionally biased region" description="Polar residues" evidence="4">
    <location>
        <begin position="209"/>
        <end position="221"/>
    </location>
</feature>
<feature type="compositionally biased region" description="Low complexity" evidence="4">
    <location>
        <begin position="1182"/>
        <end position="1203"/>
    </location>
</feature>